<proteinExistence type="predicted"/>
<accession>A0ABV8R6A1</accession>
<evidence type="ECO:0000313" key="2">
    <source>
        <dbReference type="Proteomes" id="UP001595826"/>
    </source>
</evidence>
<dbReference type="InterPro" id="IPR030987">
    <property type="entry name" value="AbiV"/>
</dbReference>
<dbReference type="Proteomes" id="UP001595826">
    <property type="component" value="Unassembled WGS sequence"/>
</dbReference>
<dbReference type="EMBL" id="JBHSCY010000001">
    <property type="protein sequence ID" value="MFC4267512.1"/>
    <property type="molecule type" value="Genomic_DNA"/>
</dbReference>
<dbReference type="RefSeq" id="WP_377407444.1">
    <property type="nucleotide sequence ID" value="NZ_JBHSCY010000001.1"/>
</dbReference>
<keyword evidence="2" id="KW-1185">Reference proteome</keyword>
<name>A0ABV8R6A1_9FLAO</name>
<dbReference type="NCBIfam" id="TIGR04498">
    <property type="entry name" value="AbiV_defense"/>
    <property type="match status" value="1"/>
</dbReference>
<comment type="caution">
    <text evidence="1">The sequence shown here is derived from an EMBL/GenBank/DDBJ whole genome shotgun (WGS) entry which is preliminary data.</text>
</comment>
<protein>
    <submittedName>
        <fullName evidence="1">AbiV family abortive infection protein</fullName>
    </submittedName>
</protein>
<gene>
    <name evidence="1" type="ORF">ACFOWD_01230</name>
</gene>
<reference evidence="2" key="1">
    <citation type="journal article" date="2019" name="Int. J. Syst. Evol. Microbiol.">
        <title>The Global Catalogue of Microorganisms (GCM) 10K type strain sequencing project: providing services to taxonomists for standard genome sequencing and annotation.</title>
        <authorList>
            <consortium name="The Broad Institute Genomics Platform"/>
            <consortium name="The Broad Institute Genome Sequencing Center for Infectious Disease"/>
            <person name="Wu L."/>
            <person name="Ma J."/>
        </authorList>
    </citation>
    <scope>NUCLEOTIDE SEQUENCE [LARGE SCALE GENOMIC DNA]</scope>
    <source>
        <strain evidence="2">CECT 8655</strain>
    </source>
</reference>
<sequence length="240" mass="28679">MRKFLNLFPKDSKGLDKPIYRNALNLKRDAIFIAEKRESYSTSTALLILSAEECIKSILVLLHSENFRIYEIKDSKKFFYDHVIRHQIGMFVIMGLEFQTVFNNEFNLDPAKVQNLKSKNFGDLLSITEDILKKLEPLYNATNRDIEYLQEFNEIKNNGFYVDYRDRLIVPKEKITFEDYSKTLKINNKIFKFNKQLRILFHEKIENHMEKKKIEEAKNYIKEIIDDGMKIVKFEELKKK</sequence>
<dbReference type="Pfam" id="PF18728">
    <property type="entry name" value="HEPN_AbiV"/>
    <property type="match status" value="1"/>
</dbReference>
<organism evidence="1 2">
    <name type="scientific">Polaribacter marinivivus</name>
    <dbReference type="NCBI Taxonomy" id="1524260"/>
    <lineage>
        <taxon>Bacteria</taxon>
        <taxon>Pseudomonadati</taxon>
        <taxon>Bacteroidota</taxon>
        <taxon>Flavobacteriia</taxon>
        <taxon>Flavobacteriales</taxon>
        <taxon>Flavobacteriaceae</taxon>
    </lineage>
</organism>
<evidence type="ECO:0000313" key="1">
    <source>
        <dbReference type="EMBL" id="MFC4267512.1"/>
    </source>
</evidence>